<feature type="transmembrane region" description="Helical" evidence="2">
    <location>
        <begin position="88"/>
        <end position="107"/>
    </location>
</feature>
<evidence type="ECO:0000256" key="1">
    <source>
        <dbReference type="SAM" id="MobiDB-lite"/>
    </source>
</evidence>
<evidence type="ECO:0000313" key="3">
    <source>
        <dbReference type="EMBL" id="KAK9999180.1"/>
    </source>
</evidence>
<evidence type="ECO:0008006" key="5">
    <source>
        <dbReference type="Google" id="ProtNLM"/>
    </source>
</evidence>
<evidence type="ECO:0000256" key="2">
    <source>
        <dbReference type="SAM" id="Phobius"/>
    </source>
</evidence>
<organism evidence="3 4">
    <name type="scientific">Lithocarpus litseifolius</name>
    <dbReference type="NCBI Taxonomy" id="425828"/>
    <lineage>
        <taxon>Eukaryota</taxon>
        <taxon>Viridiplantae</taxon>
        <taxon>Streptophyta</taxon>
        <taxon>Embryophyta</taxon>
        <taxon>Tracheophyta</taxon>
        <taxon>Spermatophyta</taxon>
        <taxon>Magnoliopsida</taxon>
        <taxon>eudicotyledons</taxon>
        <taxon>Gunneridae</taxon>
        <taxon>Pentapetalae</taxon>
        <taxon>rosids</taxon>
        <taxon>fabids</taxon>
        <taxon>Fagales</taxon>
        <taxon>Fagaceae</taxon>
        <taxon>Lithocarpus</taxon>
    </lineage>
</organism>
<gene>
    <name evidence="3" type="ORF">SO802_018783</name>
</gene>
<keyword evidence="2" id="KW-0472">Membrane</keyword>
<dbReference type="AlphaFoldDB" id="A0AAW2CRI5"/>
<keyword evidence="2" id="KW-1133">Transmembrane helix</keyword>
<sequence length="164" mass="18842">MDIYPQINRPNSPTQTCSSTRRRPSLSLQFLTLANPSCGFRHVQCGFSPTQTCFSTCRRPSLSLLFLTLANPSRGFRRVQCGFDGGGFWPWLWVCGSGFWLVLWWIVGQWWCGWILSGFRGSWVAGFRCHASPLWVDHGRGLMGFVFYFVFDGWIVVVVWVARF</sequence>
<feature type="region of interest" description="Disordered" evidence="1">
    <location>
        <begin position="1"/>
        <end position="20"/>
    </location>
</feature>
<evidence type="ECO:0000313" key="4">
    <source>
        <dbReference type="Proteomes" id="UP001459277"/>
    </source>
</evidence>
<feature type="compositionally biased region" description="Polar residues" evidence="1">
    <location>
        <begin position="8"/>
        <end position="19"/>
    </location>
</feature>
<protein>
    <recommendedName>
        <fullName evidence="5">Transmembrane protein</fullName>
    </recommendedName>
</protein>
<comment type="caution">
    <text evidence="3">The sequence shown here is derived from an EMBL/GenBank/DDBJ whole genome shotgun (WGS) entry which is preliminary data.</text>
</comment>
<dbReference type="EMBL" id="JAZDWU010000006">
    <property type="protein sequence ID" value="KAK9999180.1"/>
    <property type="molecule type" value="Genomic_DNA"/>
</dbReference>
<accession>A0AAW2CRI5</accession>
<keyword evidence="2" id="KW-0812">Transmembrane</keyword>
<feature type="transmembrane region" description="Helical" evidence="2">
    <location>
        <begin position="142"/>
        <end position="162"/>
    </location>
</feature>
<dbReference type="Proteomes" id="UP001459277">
    <property type="component" value="Unassembled WGS sequence"/>
</dbReference>
<name>A0AAW2CRI5_9ROSI</name>
<reference evidence="3 4" key="1">
    <citation type="submission" date="2024-01" db="EMBL/GenBank/DDBJ databases">
        <title>A telomere-to-telomere, gap-free genome of sweet tea (Lithocarpus litseifolius).</title>
        <authorList>
            <person name="Zhou J."/>
        </authorList>
    </citation>
    <scope>NUCLEOTIDE SEQUENCE [LARGE SCALE GENOMIC DNA]</scope>
    <source>
        <strain evidence="3">Zhou-2022a</strain>
        <tissue evidence="3">Leaf</tissue>
    </source>
</reference>
<proteinExistence type="predicted"/>
<keyword evidence="4" id="KW-1185">Reference proteome</keyword>